<dbReference type="Pfam" id="PF01397">
    <property type="entry name" value="Terpene_synth"/>
    <property type="match status" value="1"/>
</dbReference>
<sequence>MFRGFMDIAMEKPHMEYTHLNVKAMLELFEASHLALEGEKMLDDAKVFFAGILKNIISSNSNDKLAKQLAHAMELPLHWRVQWYEVRQHILAHEQEDKPNSILLELAKINFNMVQATHQKDLMGIAR</sequence>
<dbReference type="InterPro" id="IPR050148">
    <property type="entry name" value="Terpene_synthase-like"/>
</dbReference>
<dbReference type="InterPro" id="IPR001906">
    <property type="entry name" value="Terpene_synth_N"/>
</dbReference>
<dbReference type="EMBL" id="GHES01038184">
    <property type="protein sequence ID" value="MPA68743.1"/>
    <property type="molecule type" value="Transcribed_RNA"/>
</dbReference>
<dbReference type="InterPro" id="IPR008930">
    <property type="entry name" value="Terpenoid_cyclase/PrenylTrfase"/>
</dbReference>
<dbReference type="GO" id="GO:0010333">
    <property type="term" value="F:terpene synthase activity"/>
    <property type="evidence" value="ECO:0007669"/>
    <property type="project" value="InterPro"/>
</dbReference>
<dbReference type="Gene3D" id="1.50.10.130">
    <property type="entry name" value="Terpene synthase, N-terminal domain"/>
    <property type="match status" value="1"/>
</dbReference>
<evidence type="ECO:0000313" key="2">
    <source>
        <dbReference type="EMBL" id="MPA68743.1"/>
    </source>
</evidence>
<dbReference type="PANTHER" id="PTHR31225:SF94">
    <property type="entry name" value="ALPHA-FARNESENE SYNTHASE"/>
    <property type="match status" value="1"/>
</dbReference>
<dbReference type="PANTHER" id="PTHR31225">
    <property type="entry name" value="OS04G0344100 PROTEIN-RELATED"/>
    <property type="match status" value="1"/>
</dbReference>
<organism evidence="2">
    <name type="scientific">Davidia involucrata</name>
    <name type="common">Dove tree</name>
    <dbReference type="NCBI Taxonomy" id="16924"/>
    <lineage>
        <taxon>Eukaryota</taxon>
        <taxon>Viridiplantae</taxon>
        <taxon>Streptophyta</taxon>
        <taxon>Embryophyta</taxon>
        <taxon>Tracheophyta</taxon>
        <taxon>Spermatophyta</taxon>
        <taxon>Magnoliopsida</taxon>
        <taxon>eudicotyledons</taxon>
        <taxon>Gunneridae</taxon>
        <taxon>Pentapetalae</taxon>
        <taxon>asterids</taxon>
        <taxon>Cornales</taxon>
        <taxon>Nyssaceae</taxon>
        <taxon>Davidia</taxon>
    </lineage>
</organism>
<protein>
    <recommendedName>
        <fullName evidence="1">Terpene synthase N-terminal domain-containing protein</fullName>
    </recommendedName>
</protein>
<name>A0A5B7BNN6_DAVIN</name>
<dbReference type="GO" id="GO:0016114">
    <property type="term" value="P:terpenoid biosynthetic process"/>
    <property type="evidence" value="ECO:0007669"/>
    <property type="project" value="InterPro"/>
</dbReference>
<proteinExistence type="predicted"/>
<evidence type="ECO:0000259" key="1">
    <source>
        <dbReference type="Pfam" id="PF01397"/>
    </source>
</evidence>
<accession>A0A5B7BNN6</accession>
<dbReference type="SUPFAM" id="SSF48239">
    <property type="entry name" value="Terpenoid cyclases/Protein prenyltransferases"/>
    <property type="match status" value="1"/>
</dbReference>
<reference evidence="2" key="1">
    <citation type="submission" date="2019-08" db="EMBL/GenBank/DDBJ databases">
        <title>Reference gene set and small RNA set construction with multiple tissues from Davidia involucrata Baill.</title>
        <authorList>
            <person name="Yang H."/>
            <person name="Zhou C."/>
            <person name="Li G."/>
            <person name="Wang J."/>
            <person name="Gao P."/>
            <person name="Wang M."/>
            <person name="Wang R."/>
            <person name="Zhao Y."/>
        </authorList>
    </citation>
    <scope>NUCLEOTIDE SEQUENCE</scope>
    <source>
        <tissue evidence="2">Mixed with DoveR01_LX</tissue>
    </source>
</reference>
<dbReference type="InterPro" id="IPR036965">
    <property type="entry name" value="Terpene_synth_N_sf"/>
</dbReference>
<gene>
    <name evidence="2" type="ORF">Din_038184</name>
</gene>
<feature type="domain" description="Terpene synthase N-terminal" evidence="1">
    <location>
        <begin position="16"/>
        <end position="73"/>
    </location>
</feature>
<dbReference type="AlphaFoldDB" id="A0A5B7BNN6"/>